<name>A0ABT9A514_9SPHN</name>
<feature type="transmembrane region" description="Helical" evidence="9">
    <location>
        <begin position="69"/>
        <end position="87"/>
    </location>
</feature>
<evidence type="ECO:0000256" key="7">
    <source>
        <dbReference type="ARBA" id="ARBA00022989"/>
    </source>
</evidence>
<evidence type="ECO:0000256" key="3">
    <source>
        <dbReference type="ARBA" id="ARBA00022670"/>
    </source>
</evidence>
<evidence type="ECO:0000256" key="1">
    <source>
        <dbReference type="ARBA" id="ARBA00006139"/>
    </source>
</evidence>
<evidence type="ECO:0000256" key="8">
    <source>
        <dbReference type="ARBA" id="ARBA00023136"/>
    </source>
</evidence>
<comment type="catalytic activity">
    <reaction evidence="9 10">
        <text>Release of signal peptides from bacterial membrane prolipoproteins. Hydrolyzes -Xaa-Yaa-Zaa-|-(S,diacylglyceryl)Cys-, in which Xaa is hydrophobic (preferably Leu), and Yaa (Ala or Ser) and Zaa (Gly or Ala) have small, neutral side chains.</text>
        <dbReference type="EC" id="3.4.23.36"/>
    </reaction>
</comment>
<feature type="active site" evidence="9">
    <location>
        <position position="139"/>
    </location>
</feature>
<evidence type="ECO:0000256" key="11">
    <source>
        <dbReference type="RuleBase" id="RU004181"/>
    </source>
</evidence>
<evidence type="ECO:0000256" key="12">
    <source>
        <dbReference type="SAM" id="SignalP"/>
    </source>
</evidence>
<keyword evidence="14" id="KW-1185">Reference proteome</keyword>
<evidence type="ECO:0000256" key="10">
    <source>
        <dbReference type="RuleBase" id="RU000594"/>
    </source>
</evidence>
<protein>
    <recommendedName>
        <fullName evidence="9">Lipoprotein signal peptidase</fullName>
        <ecNumber evidence="9">3.4.23.36</ecNumber>
    </recommendedName>
    <alternativeName>
        <fullName evidence="9">Prolipoprotein signal peptidase</fullName>
    </alternativeName>
    <alternativeName>
        <fullName evidence="9">Signal peptidase II</fullName>
        <shortName evidence="9">SPase II</shortName>
    </alternativeName>
</protein>
<dbReference type="NCBIfam" id="TIGR00077">
    <property type="entry name" value="lspA"/>
    <property type="match status" value="1"/>
</dbReference>
<dbReference type="HAMAP" id="MF_00161">
    <property type="entry name" value="LspA"/>
    <property type="match status" value="1"/>
</dbReference>
<dbReference type="RefSeq" id="WP_304562915.1">
    <property type="nucleotide sequence ID" value="NZ_JAUQSZ010000017.1"/>
</dbReference>
<comment type="caution">
    <text evidence="13">The sequence shown here is derived from an EMBL/GenBank/DDBJ whole genome shotgun (WGS) entry which is preliminary data.</text>
</comment>
<feature type="chain" id="PRO_5046784248" description="Lipoprotein signal peptidase" evidence="12">
    <location>
        <begin position="22"/>
        <end position="172"/>
    </location>
</feature>
<dbReference type="InterPro" id="IPR001872">
    <property type="entry name" value="Peptidase_A8"/>
</dbReference>
<dbReference type="PRINTS" id="PR00781">
    <property type="entry name" value="LIPOSIGPTASE"/>
</dbReference>
<evidence type="ECO:0000256" key="2">
    <source>
        <dbReference type="ARBA" id="ARBA00022475"/>
    </source>
</evidence>
<comment type="similarity">
    <text evidence="1 9 11">Belongs to the peptidase A8 family.</text>
</comment>
<dbReference type="PROSITE" id="PS00855">
    <property type="entry name" value="SPASE_II"/>
    <property type="match status" value="1"/>
</dbReference>
<sequence>MSKLPIAGLAAALVLFVADQAAKYGVTEVMGLNELTLEHYVTSFFNIRFVANRGVSLGLLHADSDTMRWALVVMTGLIAGGVLVWMLREKNRVEQIALGSVLGGALGNILDRVRLGYVVDFLDFHIGAWQPFLVFNTADVMITMGVLVLFARALLVRDKPRAERASVENSNA</sequence>
<feature type="signal peptide" evidence="12">
    <location>
        <begin position="1"/>
        <end position="21"/>
    </location>
</feature>
<keyword evidence="8 9" id="KW-0472">Membrane</keyword>
<evidence type="ECO:0000256" key="4">
    <source>
        <dbReference type="ARBA" id="ARBA00022692"/>
    </source>
</evidence>
<evidence type="ECO:0000313" key="13">
    <source>
        <dbReference type="EMBL" id="MDO7844517.1"/>
    </source>
</evidence>
<evidence type="ECO:0000256" key="5">
    <source>
        <dbReference type="ARBA" id="ARBA00022750"/>
    </source>
</evidence>
<proteinExistence type="inferred from homology"/>
<evidence type="ECO:0000313" key="14">
    <source>
        <dbReference type="Proteomes" id="UP001176468"/>
    </source>
</evidence>
<keyword evidence="7 9" id="KW-1133">Transmembrane helix</keyword>
<dbReference type="Pfam" id="PF01252">
    <property type="entry name" value="Peptidase_A8"/>
    <property type="match status" value="1"/>
</dbReference>
<evidence type="ECO:0000256" key="6">
    <source>
        <dbReference type="ARBA" id="ARBA00022801"/>
    </source>
</evidence>
<feature type="active site" evidence="9">
    <location>
        <position position="120"/>
    </location>
</feature>
<dbReference type="EC" id="3.4.23.36" evidence="9"/>
<keyword evidence="2 9" id="KW-1003">Cell membrane</keyword>
<dbReference type="PANTHER" id="PTHR33695:SF1">
    <property type="entry name" value="LIPOPROTEIN SIGNAL PEPTIDASE"/>
    <property type="match status" value="1"/>
</dbReference>
<comment type="pathway">
    <text evidence="9">Protein modification; lipoprotein biosynthesis (signal peptide cleavage).</text>
</comment>
<keyword evidence="3 9" id="KW-0645">Protease</keyword>
<accession>A0ABT9A514</accession>
<keyword evidence="5 9" id="KW-0064">Aspartyl protease</keyword>
<dbReference type="EMBL" id="JAUQSZ010000017">
    <property type="protein sequence ID" value="MDO7844517.1"/>
    <property type="molecule type" value="Genomic_DNA"/>
</dbReference>
<dbReference type="Proteomes" id="UP001176468">
    <property type="component" value="Unassembled WGS sequence"/>
</dbReference>
<reference evidence="13" key="1">
    <citation type="submission" date="2023-07" db="EMBL/GenBank/DDBJ databases">
        <authorList>
            <person name="Kim M.K."/>
        </authorList>
    </citation>
    <scope>NUCLEOTIDE SEQUENCE</scope>
    <source>
        <strain evidence="13">CA1-15</strain>
    </source>
</reference>
<keyword evidence="4 9" id="KW-0812">Transmembrane</keyword>
<feature type="transmembrane region" description="Helical" evidence="9">
    <location>
        <begin position="133"/>
        <end position="155"/>
    </location>
</feature>
<keyword evidence="12" id="KW-0732">Signal</keyword>
<keyword evidence="6 9" id="KW-0378">Hydrolase</keyword>
<comment type="subcellular location">
    <subcellularLocation>
        <location evidence="9">Cell membrane</location>
        <topology evidence="9">Multi-pass membrane protein</topology>
    </subcellularLocation>
</comment>
<gene>
    <name evidence="9 13" type="primary">lspA</name>
    <name evidence="13" type="ORF">Q5H94_19460</name>
</gene>
<dbReference type="GO" id="GO:0004190">
    <property type="term" value="F:aspartic-type endopeptidase activity"/>
    <property type="evidence" value="ECO:0007669"/>
    <property type="project" value="UniProtKB-EC"/>
</dbReference>
<feature type="transmembrane region" description="Helical" evidence="9">
    <location>
        <begin position="96"/>
        <end position="113"/>
    </location>
</feature>
<comment type="caution">
    <text evidence="9">Lacks conserved residue(s) required for the propagation of feature annotation.</text>
</comment>
<organism evidence="13 14">
    <name type="scientific">Sphingomonas immobilis</name>
    <dbReference type="NCBI Taxonomy" id="3063997"/>
    <lineage>
        <taxon>Bacteria</taxon>
        <taxon>Pseudomonadati</taxon>
        <taxon>Pseudomonadota</taxon>
        <taxon>Alphaproteobacteria</taxon>
        <taxon>Sphingomonadales</taxon>
        <taxon>Sphingomonadaceae</taxon>
        <taxon>Sphingomonas</taxon>
    </lineage>
</organism>
<dbReference type="PANTHER" id="PTHR33695">
    <property type="entry name" value="LIPOPROTEIN SIGNAL PEPTIDASE"/>
    <property type="match status" value="1"/>
</dbReference>
<comment type="function">
    <text evidence="9 10">This protein specifically catalyzes the removal of signal peptides from prolipoproteins.</text>
</comment>
<evidence type="ECO:0000256" key="9">
    <source>
        <dbReference type="HAMAP-Rule" id="MF_00161"/>
    </source>
</evidence>